<dbReference type="EMBL" id="WHUG01000021">
    <property type="protein sequence ID" value="MQA42456.1"/>
    <property type="molecule type" value="Genomic_DNA"/>
</dbReference>
<dbReference type="Pfam" id="PF13946">
    <property type="entry name" value="DUF4214"/>
    <property type="match status" value="1"/>
</dbReference>
<evidence type="ECO:0000259" key="2">
    <source>
        <dbReference type="PROSITE" id="PS50866"/>
    </source>
</evidence>
<accession>A0A6A7NBJ2</accession>
<feature type="domain" description="GOLD" evidence="2">
    <location>
        <begin position="259"/>
        <end position="371"/>
    </location>
</feature>
<dbReference type="Gene3D" id="2.60.120.380">
    <property type="match status" value="7"/>
</dbReference>
<sequence>MPAPDNIGDTPDTSAPLAVGGTTWATFDAQWDRDMFKVDLKAGVTYVFAVAPAPNDYAPVNKATLQLRDEMQHDLADATGANYAGPALEYTPTVSGTYYALVDYNNFQLIFPDTSTYNYQISAAIKQPDALPANIHTPGVLSAGGSVSSRFDAVGDTDWFKFHATAGKHYTFTVPASSPTPTSLQVYGADGLLLADKLYAPFEPMTSGDYFIAVGGNVVRDYTLQSVLVEDDYSANGSSAGKLTPGGQLQGQIDYKYDRDCFQLNVQAGQTYTLTLTSDTLRHNELRFEITDERDYLVNSSDSVPGSTGTSTETLTFTAASSGTYSILVAARYHDADIEQGNYTLHASDALKDDHGDNPASATTFTLDTPVHGVINGSSDLDVFKLAMEAGVTYGLVIHSPSTDAGSSTLRVTNQYGGSAGVLDYLPTGSADYGHYFTPAATGNYYFEVSGRSGMDYQLKASPLPDDYHANAGTSGRLAAGGSATGTLEREGDHDWFALDMTAGMTYRVSLQSAPDNKLFAGYGPLTMNVVDAQGNSLVSTGNIRSPAEAELFYAAARSGTYYVDVGSGYSKTGGYVVQASASNDTGDQPDTATRLASEGAVNGTLESAGERDMYKFAALAGRTYAFYLEHKRNSNAADPQAPDLTLTDANMKPLALDTTPYGGKHLVYTAQTSGDIYLNVSQQLAYPAASYTLSAGLGYIDDCGNTQAEARNLDIGTEFRGWLSYANDIDQFKVRLYPGHSYQFDLQSRDSSGLNPNYHYSLTLYDNAGTRLQSSDSSLGYRVAVDNYYYLVLRADTSDAGATGGYTLKTAALADAPRLLDAPQGAAPLSLNDVVALDFDEKIKVADIHGIKLSDAAGHVVAFDENKLMSLTSSHLALDPLTHLAPGTSYTLDIAAGAITDLAGNPLAGGVQRSFTTVAAVQAGTAGNDVLPGPAGGVAIHGGAGTDMAVYKGNAVNYSIVQRNGHAEIKPVNGTGGTDILDGVERLQFDDKTIALDVDGVGGKAYRLYQAAFNRAPDESGLGYWISNMDKGLSLQATAGYFVASEEFGRRYGANLSDADFVTQLYNNVLHRAPDAAGHAYWLHDLQIGVARGNVLANFSESPENQAALIQVIGNGFSYIPYSV</sequence>
<dbReference type="Pfam" id="PF13205">
    <property type="entry name" value="Big_5"/>
    <property type="match status" value="1"/>
</dbReference>
<dbReference type="RefSeq" id="WP_152841555.1">
    <property type="nucleotide sequence ID" value="NZ_WHUG01000021.1"/>
</dbReference>
<dbReference type="Proteomes" id="UP000440498">
    <property type="component" value="Unassembled WGS sequence"/>
</dbReference>
<name>A0A6A7NBJ2_9BURK</name>
<evidence type="ECO:0000256" key="1">
    <source>
        <dbReference type="ARBA" id="ARBA00022729"/>
    </source>
</evidence>
<keyword evidence="1" id="KW-0732">Signal</keyword>
<dbReference type="Pfam" id="PF04151">
    <property type="entry name" value="PPC"/>
    <property type="match status" value="1"/>
</dbReference>
<comment type="caution">
    <text evidence="3">The sequence shown here is derived from an EMBL/GenBank/DDBJ whole genome shotgun (WGS) entry which is preliminary data.</text>
</comment>
<dbReference type="InterPro" id="IPR032812">
    <property type="entry name" value="SbsA_Ig"/>
</dbReference>
<keyword evidence="4" id="KW-1185">Reference proteome</keyword>
<organism evidence="3 4">
    <name type="scientific">Rugamonas aquatica</name>
    <dbReference type="NCBI Taxonomy" id="2743357"/>
    <lineage>
        <taxon>Bacteria</taxon>
        <taxon>Pseudomonadati</taxon>
        <taxon>Pseudomonadota</taxon>
        <taxon>Betaproteobacteria</taxon>
        <taxon>Burkholderiales</taxon>
        <taxon>Oxalobacteraceae</taxon>
        <taxon>Telluria group</taxon>
        <taxon>Rugamonas</taxon>
    </lineage>
</organism>
<dbReference type="InterPro" id="IPR038255">
    <property type="entry name" value="PBS_linker_sf"/>
</dbReference>
<dbReference type="InterPro" id="IPR009038">
    <property type="entry name" value="GOLD_dom"/>
</dbReference>
<evidence type="ECO:0000313" key="4">
    <source>
        <dbReference type="Proteomes" id="UP000440498"/>
    </source>
</evidence>
<proteinExistence type="predicted"/>
<dbReference type="Gene3D" id="1.10.3130.20">
    <property type="entry name" value="Phycobilisome linker domain"/>
    <property type="match status" value="1"/>
</dbReference>
<protein>
    <submittedName>
        <fullName evidence="3">DUF4214 domain-containing protein</fullName>
    </submittedName>
</protein>
<gene>
    <name evidence="3" type="ORF">GEV02_30415</name>
</gene>
<dbReference type="PROSITE" id="PS50866">
    <property type="entry name" value="GOLD"/>
    <property type="match status" value="1"/>
</dbReference>
<dbReference type="InterPro" id="IPR025282">
    <property type="entry name" value="DUF4214"/>
</dbReference>
<reference evidence="3 4" key="1">
    <citation type="submission" date="2019-10" db="EMBL/GenBank/DDBJ databases">
        <title>Two novel species isolated from a subtropical stream in China.</title>
        <authorList>
            <person name="Lu H."/>
        </authorList>
    </citation>
    <scope>NUCLEOTIDE SEQUENCE [LARGE SCALE GENOMIC DNA]</scope>
    <source>
        <strain evidence="3 4">FT29W</strain>
    </source>
</reference>
<evidence type="ECO:0000313" key="3">
    <source>
        <dbReference type="EMBL" id="MQA42456.1"/>
    </source>
</evidence>
<dbReference type="AlphaFoldDB" id="A0A6A7NBJ2"/>
<dbReference type="InterPro" id="IPR007280">
    <property type="entry name" value="Peptidase_C_arc/bac"/>
</dbReference>